<evidence type="ECO:0000313" key="3">
    <source>
        <dbReference type="Proteomes" id="UP001140094"/>
    </source>
</evidence>
<feature type="compositionally biased region" description="Polar residues" evidence="1">
    <location>
        <begin position="18"/>
        <end position="29"/>
    </location>
</feature>
<dbReference type="Proteomes" id="UP001140094">
    <property type="component" value="Unassembled WGS sequence"/>
</dbReference>
<evidence type="ECO:0000256" key="1">
    <source>
        <dbReference type="SAM" id="MobiDB-lite"/>
    </source>
</evidence>
<dbReference type="AlphaFoldDB" id="A0A9W8HQ97"/>
<feature type="compositionally biased region" description="Polar residues" evidence="1">
    <location>
        <begin position="688"/>
        <end position="698"/>
    </location>
</feature>
<protein>
    <submittedName>
        <fullName evidence="2">Uncharacterized protein</fullName>
    </submittedName>
</protein>
<feature type="compositionally biased region" description="Polar residues" evidence="1">
    <location>
        <begin position="628"/>
        <end position="639"/>
    </location>
</feature>
<dbReference type="OrthoDB" id="5593455at2759"/>
<keyword evidence="3" id="KW-1185">Reference proteome</keyword>
<name>A0A9W8HQ97_9FUNG</name>
<feature type="compositionally biased region" description="Basic and acidic residues" evidence="1">
    <location>
        <begin position="472"/>
        <end position="488"/>
    </location>
</feature>
<feature type="region of interest" description="Disordered" evidence="1">
    <location>
        <begin position="425"/>
        <end position="488"/>
    </location>
</feature>
<feature type="region of interest" description="Disordered" evidence="1">
    <location>
        <begin position="200"/>
        <end position="278"/>
    </location>
</feature>
<feature type="region of interest" description="Disordered" evidence="1">
    <location>
        <begin position="1"/>
        <end position="34"/>
    </location>
</feature>
<proteinExistence type="predicted"/>
<feature type="compositionally biased region" description="Polar residues" evidence="1">
    <location>
        <begin position="427"/>
        <end position="446"/>
    </location>
</feature>
<feature type="region of interest" description="Disordered" evidence="1">
    <location>
        <begin position="512"/>
        <end position="760"/>
    </location>
</feature>
<comment type="caution">
    <text evidence="2">The sequence shown here is derived from an EMBL/GenBank/DDBJ whole genome shotgun (WGS) entry which is preliminary data.</text>
</comment>
<feature type="compositionally biased region" description="Polar residues" evidence="1">
    <location>
        <begin position="263"/>
        <end position="278"/>
    </location>
</feature>
<feature type="compositionally biased region" description="Basic and acidic residues" evidence="1">
    <location>
        <begin position="1"/>
        <end position="12"/>
    </location>
</feature>
<feature type="non-terminal residue" evidence="2">
    <location>
        <position position="760"/>
    </location>
</feature>
<accession>A0A9W8HQ97</accession>
<feature type="compositionally biased region" description="Basic and acidic residues" evidence="1">
    <location>
        <begin position="647"/>
        <end position="657"/>
    </location>
</feature>
<evidence type="ECO:0000313" key="2">
    <source>
        <dbReference type="EMBL" id="KAJ2796622.1"/>
    </source>
</evidence>
<reference evidence="2" key="1">
    <citation type="submission" date="2022-07" db="EMBL/GenBank/DDBJ databases">
        <title>Phylogenomic reconstructions and comparative analyses of Kickxellomycotina fungi.</title>
        <authorList>
            <person name="Reynolds N.K."/>
            <person name="Stajich J.E."/>
            <person name="Barry K."/>
            <person name="Grigoriev I.V."/>
            <person name="Crous P."/>
            <person name="Smith M.E."/>
        </authorList>
    </citation>
    <scope>NUCLEOTIDE SEQUENCE</scope>
    <source>
        <strain evidence="2">NRRL 1565</strain>
    </source>
</reference>
<feature type="compositionally biased region" description="Polar residues" evidence="1">
    <location>
        <begin position="750"/>
        <end position="760"/>
    </location>
</feature>
<sequence>MAEEMRAHHELIPRLSARTASKPTRSNQSQRLEEEKRKLFELQQRWQTEIAGLVDDFESADVARIEIIRESVFKFEHYRNEFFRAAQAGTATANEAAQSAQGGPRIIDVVAESSDANAEPAASTGAAGGSQSHAVYGEDAEAKNESKGFLKLGIFRGKTVRRTRKKGSEASRSFTLSEMSPSIASAVSPNIGGSVGVPSVRTTRTHDTHESDAGLSPGLSVIARTPATIPRPLGRHGNSFVSSHSMPKSESSSSGGAPGMVSSEASQSGAKAQESSGDLSEWVFAGNSQEDSATKDGAEISADSLVHVSHHLSPIVEAADKTPADSQPHLQAVENNASANVDITAGMDSHPDHSAENGRELRFDDMFTPLELAQPDTEKTPGRSAIPIGAVSMDLDSAFSVPQQTMPVESVAVAETAPKSPAVAVFSQGSQAAPRSVPPKQQNAGSASDEGAGHRRTASVDRKGSHFSTSTKQKDTDSDEGESGHETFRVNFSIRERAIRDNPDESKAALSRVATMLRTAPPSRRRGRREVRTIYGAPDASLPPVDAEPKSIETAKLVLPDSGPAPVPATVQHSVDNNAPDKQEQQSPPLTPMPQRPDTSALEEEHSQTEKQLPQSENLETPKAAEQTPETTLDNTTDSIAAAATDRTTEEAPEREIPVGTVTASDAKVTTAAIIPVAYEARGITTEPFGNSPGTSELGTEGSEPADLTAGRAKTEPPPQLQQQKSEGSVRRRAPPPPPPPSSLPLAGSTGASSRSNSRK</sequence>
<organism evidence="2 3">
    <name type="scientific">Coemansia guatemalensis</name>
    <dbReference type="NCBI Taxonomy" id="2761395"/>
    <lineage>
        <taxon>Eukaryota</taxon>
        <taxon>Fungi</taxon>
        <taxon>Fungi incertae sedis</taxon>
        <taxon>Zoopagomycota</taxon>
        <taxon>Kickxellomycotina</taxon>
        <taxon>Kickxellomycetes</taxon>
        <taxon>Kickxellales</taxon>
        <taxon>Kickxellaceae</taxon>
        <taxon>Coemansia</taxon>
    </lineage>
</organism>
<feature type="compositionally biased region" description="Polar residues" evidence="1">
    <location>
        <begin position="610"/>
        <end position="619"/>
    </location>
</feature>
<feature type="compositionally biased region" description="Low complexity" evidence="1">
    <location>
        <begin position="242"/>
        <end position="254"/>
    </location>
</feature>
<gene>
    <name evidence="2" type="ORF">H4R20_005470</name>
</gene>
<dbReference type="EMBL" id="JANBUO010001845">
    <property type="protein sequence ID" value="KAJ2796622.1"/>
    <property type="molecule type" value="Genomic_DNA"/>
</dbReference>